<evidence type="ECO:0000259" key="7">
    <source>
        <dbReference type="PROSITE" id="PS50893"/>
    </source>
</evidence>
<keyword evidence="9" id="KW-1185">Reference proteome</keyword>
<evidence type="ECO:0000256" key="5">
    <source>
        <dbReference type="ARBA" id="ARBA00022741"/>
    </source>
</evidence>
<dbReference type="GO" id="GO:0005524">
    <property type="term" value="F:ATP binding"/>
    <property type="evidence" value="ECO:0007669"/>
    <property type="project" value="UniProtKB-KW"/>
</dbReference>
<evidence type="ECO:0000313" key="8">
    <source>
        <dbReference type="EMBL" id="SIO26658.1"/>
    </source>
</evidence>
<dbReference type="PANTHER" id="PTHR43776:SF7">
    <property type="entry name" value="D,D-DIPEPTIDE TRANSPORT ATP-BINDING PROTEIN DDPF-RELATED"/>
    <property type="match status" value="1"/>
</dbReference>
<feature type="domain" description="ABC transporter" evidence="7">
    <location>
        <begin position="9"/>
        <end position="257"/>
    </location>
</feature>
<keyword evidence="4" id="KW-0472">Membrane</keyword>
<dbReference type="PANTHER" id="PTHR43776">
    <property type="entry name" value="TRANSPORT ATP-BINDING PROTEIN"/>
    <property type="match status" value="1"/>
</dbReference>
<keyword evidence="2" id="KW-0813">Transport</keyword>
<dbReference type="OrthoDB" id="9802772at2"/>
<dbReference type="Gene3D" id="3.40.50.300">
    <property type="entry name" value="P-loop containing nucleotide triphosphate hydrolases"/>
    <property type="match status" value="2"/>
</dbReference>
<keyword evidence="5" id="KW-0547">Nucleotide-binding</keyword>
<reference evidence="8 9" key="1">
    <citation type="submission" date="2016-11" db="EMBL/GenBank/DDBJ databases">
        <authorList>
            <person name="Jaros S."/>
            <person name="Januszkiewicz K."/>
            <person name="Wedrychowicz H."/>
        </authorList>
    </citation>
    <scope>NUCLEOTIDE SEQUENCE [LARGE SCALE GENOMIC DNA]</scope>
    <source>
        <strain evidence="8 9">GAS95</strain>
    </source>
</reference>
<dbReference type="NCBIfam" id="NF007739">
    <property type="entry name" value="PRK10419.1"/>
    <property type="match status" value="2"/>
</dbReference>
<comment type="similarity">
    <text evidence="1">Belongs to the ABC transporter superfamily.</text>
</comment>
<keyword evidence="4" id="KW-0997">Cell inner membrane</keyword>
<dbReference type="RefSeq" id="WP_074295328.1">
    <property type="nucleotide sequence ID" value="NZ_FSRU01000001.1"/>
</dbReference>
<dbReference type="GO" id="GO:0015833">
    <property type="term" value="P:peptide transport"/>
    <property type="evidence" value="ECO:0007669"/>
    <property type="project" value="InterPro"/>
</dbReference>
<dbReference type="EMBL" id="FSRU01000001">
    <property type="protein sequence ID" value="SIO26658.1"/>
    <property type="molecule type" value="Genomic_DNA"/>
</dbReference>
<evidence type="ECO:0000256" key="6">
    <source>
        <dbReference type="ARBA" id="ARBA00022840"/>
    </source>
</evidence>
<dbReference type="SMART" id="SM00382">
    <property type="entry name" value="AAA"/>
    <property type="match status" value="2"/>
</dbReference>
<proteinExistence type="inferred from homology"/>
<keyword evidence="3" id="KW-1003">Cell membrane</keyword>
<dbReference type="InterPro" id="IPR050319">
    <property type="entry name" value="ABC_transp_ATP-bind"/>
</dbReference>
<keyword evidence="6 8" id="KW-0067">ATP-binding</keyword>
<dbReference type="InterPro" id="IPR027417">
    <property type="entry name" value="P-loop_NTPase"/>
</dbReference>
<dbReference type="Proteomes" id="UP000185151">
    <property type="component" value="Unassembled WGS sequence"/>
</dbReference>
<evidence type="ECO:0000256" key="1">
    <source>
        <dbReference type="ARBA" id="ARBA00005417"/>
    </source>
</evidence>
<gene>
    <name evidence="8" type="ORF">SAMN05444165_1789</name>
</gene>
<dbReference type="GO" id="GO:0016887">
    <property type="term" value="F:ATP hydrolysis activity"/>
    <property type="evidence" value="ECO:0007669"/>
    <property type="project" value="InterPro"/>
</dbReference>
<sequence>MTAAALIDIAGLSIGFRHANGGAPLVRDLDLTIHAGECVALVGESGSGKSLTARSLLGLAGHDALVHAARFRIDGRDALTFGERDWRALRGTFAGLVMQDALVSLDPLRTIGAEVGEVLAHHRLLRTRKAIAARVQQVMADVGIPEPAQRARQHAHELSGGLRQRALIAAAVAGQPALIVADEPTTALDVTVQVQVLAVLKERLKQGVGVLLISHDLSVVAGIADRVLVMHDGVVVDAGTHDEVLTHPRHPYTKQLLAARPSASSKGYRLGSARFVGSTDEAPASGTEQAATTTAGAVSILREPLPVRHRDTSRTVLEVQGIGKRYRRPGADSKERFTALEDVSFTVGAGEVVGIVGESGSGKSTCASIVLGLLEPDAGEVRLLGAKWNGHAIRERDRTALRTRLQYIPQDPLSAFDPRYTVRRLLEESLFAQGLSKPQTTARAVALLEQVGLSAAFLDRRPPSLSGGQRQRIAIARALAPEPALIVCDEPVSALDVYVQAQVLDLLGELQAKLGTALLFISHDLDVVQHISDRVLVFKEGRLIEQGEPEQVFGSPVHPYTRLLVSAVRGSGVAATALAEADAVF</sequence>
<evidence type="ECO:0000256" key="2">
    <source>
        <dbReference type="ARBA" id="ARBA00022448"/>
    </source>
</evidence>
<dbReference type="AlphaFoldDB" id="A0A1N6I3Q8"/>
<dbReference type="InterPro" id="IPR003593">
    <property type="entry name" value="AAA+_ATPase"/>
</dbReference>
<organism evidence="8 9">
    <name type="scientific">Paraburkholderia phenazinium</name>
    <dbReference type="NCBI Taxonomy" id="60549"/>
    <lineage>
        <taxon>Bacteria</taxon>
        <taxon>Pseudomonadati</taxon>
        <taxon>Pseudomonadota</taxon>
        <taxon>Betaproteobacteria</taxon>
        <taxon>Burkholderiales</taxon>
        <taxon>Burkholderiaceae</taxon>
        <taxon>Paraburkholderia</taxon>
    </lineage>
</organism>
<evidence type="ECO:0000313" key="9">
    <source>
        <dbReference type="Proteomes" id="UP000185151"/>
    </source>
</evidence>
<dbReference type="InterPro" id="IPR013563">
    <property type="entry name" value="Oligopep_ABC_C"/>
</dbReference>
<feature type="domain" description="ABC transporter" evidence="7">
    <location>
        <begin position="317"/>
        <end position="565"/>
    </location>
</feature>
<dbReference type="Pfam" id="PF00005">
    <property type="entry name" value="ABC_tran"/>
    <property type="match status" value="2"/>
</dbReference>
<dbReference type="GO" id="GO:0055085">
    <property type="term" value="P:transmembrane transport"/>
    <property type="evidence" value="ECO:0007669"/>
    <property type="project" value="UniProtKB-ARBA"/>
</dbReference>
<dbReference type="CDD" id="cd03257">
    <property type="entry name" value="ABC_NikE_OppD_transporters"/>
    <property type="match status" value="2"/>
</dbReference>
<evidence type="ECO:0000256" key="4">
    <source>
        <dbReference type="ARBA" id="ARBA00022519"/>
    </source>
</evidence>
<dbReference type="PROSITE" id="PS50893">
    <property type="entry name" value="ABC_TRANSPORTER_2"/>
    <property type="match status" value="2"/>
</dbReference>
<protein>
    <submittedName>
        <fullName evidence="8">Peptide/nickel transport system ATP-binding protein</fullName>
    </submittedName>
</protein>
<dbReference type="InterPro" id="IPR017871">
    <property type="entry name" value="ABC_transporter-like_CS"/>
</dbReference>
<name>A0A1N6I3Q8_9BURK</name>
<dbReference type="Pfam" id="PF08352">
    <property type="entry name" value="oligo_HPY"/>
    <property type="match status" value="2"/>
</dbReference>
<dbReference type="InterPro" id="IPR003439">
    <property type="entry name" value="ABC_transporter-like_ATP-bd"/>
</dbReference>
<accession>A0A1N6I3Q8</accession>
<dbReference type="PROSITE" id="PS00211">
    <property type="entry name" value="ABC_TRANSPORTER_1"/>
    <property type="match status" value="1"/>
</dbReference>
<dbReference type="SUPFAM" id="SSF52540">
    <property type="entry name" value="P-loop containing nucleoside triphosphate hydrolases"/>
    <property type="match status" value="2"/>
</dbReference>
<evidence type="ECO:0000256" key="3">
    <source>
        <dbReference type="ARBA" id="ARBA00022475"/>
    </source>
</evidence>